<feature type="compositionally biased region" description="Low complexity" evidence="1">
    <location>
        <begin position="357"/>
        <end position="376"/>
    </location>
</feature>
<feature type="region of interest" description="Disordered" evidence="1">
    <location>
        <begin position="154"/>
        <end position="175"/>
    </location>
</feature>
<feature type="compositionally biased region" description="Pro residues" evidence="1">
    <location>
        <begin position="387"/>
        <end position="400"/>
    </location>
</feature>
<feature type="region of interest" description="Disordered" evidence="1">
    <location>
        <begin position="434"/>
        <end position="486"/>
    </location>
</feature>
<evidence type="ECO:0000313" key="2">
    <source>
        <dbReference type="EMBL" id="KAJ2895910.1"/>
    </source>
</evidence>
<feature type="compositionally biased region" description="Polar residues" evidence="1">
    <location>
        <begin position="30"/>
        <end position="45"/>
    </location>
</feature>
<evidence type="ECO:0000256" key="1">
    <source>
        <dbReference type="SAM" id="MobiDB-lite"/>
    </source>
</evidence>
<reference evidence="2" key="1">
    <citation type="submission" date="2022-07" db="EMBL/GenBank/DDBJ databases">
        <title>Draft genome sequence of Zalerion maritima ATCC 34329, a (micro)plastics degrading marine fungus.</title>
        <authorList>
            <person name="Paco A."/>
            <person name="Goncalves M.F.M."/>
            <person name="Rocha-Santos T.A.P."/>
            <person name="Alves A."/>
        </authorList>
    </citation>
    <scope>NUCLEOTIDE SEQUENCE</scope>
    <source>
        <strain evidence="2">ATCC 34329</strain>
    </source>
</reference>
<keyword evidence="3" id="KW-1185">Reference proteome</keyword>
<sequence length="725" mass="79132">HGITEVAAAVSKLNTNLPKVRIDLPLRPASGQTTKAKPSSASQSPIDDCPRLPEFEFEAALHESTVYRRARGSECDRSPDDSVVNGAAWSVHGSDIPSVISVIALPLIRNELANPEFYAFSPHVESQIPSRPVSHLTLDALQAMAIARSASAVAPPSTADTMQSTSTSTMSESDAGRRSFSAECEGLGPKASDGRVVCMGSLYFNQDTQIWPSASEVGAQLFICATNGLLDDFMCSYCNNSLGSIVKSRRDHWTEHSVFCRPCGQQLKALHGSTFCPCTSPEPKLYVKYYNFTSSMSLVRCATCFSCCFGCSRPRLTPKHRRQATPTEHRIKRGGVSHSRSRTGLNNAHRRNGSEDSTVSTSTAVTSSTSRTSGTSPAPHRLRKRVPPPYVPLLPSPPTSPLDNAVPEASDEPLKLKVMLSPTTVLREAAMRGLETPPDSAQNTSHSEESEGELPPPSRKRLSEVDESEENCSPPPGHKPSGSRDYIMRIPEDTRDALMLRKAHKTSSSISKVYFKDKPSNGGGPAGEQQQTQQTRENSISTPLYWGGRILFHHDAGPCLKLLYNIPQQLQDKYRRGQFALAGTRGLLDAFKCKACLRDIWTILGSSTDPGRYLSYFMWCGRTDKCTAVDVEKCWTCGCHAKEAGAGKLHVGFLDALTGRVVVFCADCFEVCRDCRAHGNRRPRAQQPCLQTPRQVSRGRKGDRDKQGSVQSVRSVQSVGEGVMV</sequence>
<dbReference type="AlphaFoldDB" id="A0AAD5WNN2"/>
<protein>
    <submittedName>
        <fullName evidence="2">Uncharacterized protein</fullName>
    </submittedName>
</protein>
<gene>
    <name evidence="2" type="ORF">MKZ38_006028</name>
</gene>
<feature type="region of interest" description="Disordered" evidence="1">
    <location>
        <begin position="318"/>
        <end position="415"/>
    </location>
</feature>
<dbReference type="Proteomes" id="UP001201980">
    <property type="component" value="Unassembled WGS sequence"/>
</dbReference>
<proteinExistence type="predicted"/>
<feature type="region of interest" description="Disordered" evidence="1">
    <location>
        <begin position="681"/>
        <end position="725"/>
    </location>
</feature>
<name>A0AAD5WNN2_9PEZI</name>
<feature type="compositionally biased region" description="Low complexity" evidence="1">
    <location>
        <begin position="154"/>
        <end position="173"/>
    </location>
</feature>
<feature type="compositionally biased region" description="Low complexity" evidence="1">
    <location>
        <begin position="708"/>
        <end position="725"/>
    </location>
</feature>
<accession>A0AAD5WNN2</accession>
<comment type="caution">
    <text evidence="2">The sequence shown here is derived from an EMBL/GenBank/DDBJ whole genome shotgun (WGS) entry which is preliminary data.</text>
</comment>
<feature type="non-terminal residue" evidence="2">
    <location>
        <position position="1"/>
    </location>
</feature>
<evidence type="ECO:0000313" key="3">
    <source>
        <dbReference type="Proteomes" id="UP001201980"/>
    </source>
</evidence>
<feature type="region of interest" description="Disordered" evidence="1">
    <location>
        <begin position="24"/>
        <end position="48"/>
    </location>
</feature>
<feature type="compositionally biased region" description="Basic residues" evidence="1">
    <location>
        <begin position="330"/>
        <end position="341"/>
    </location>
</feature>
<dbReference type="EMBL" id="JAKWBI020000367">
    <property type="protein sequence ID" value="KAJ2895910.1"/>
    <property type="molecule type" value="Genomic_DNA"/>
</dbReference>
<feature type="region of interest" description="Disordered" evidence="1">
    <location>
        <begin position="511"/>
        <end position="538"/>
    </location>
</feature>
<feature type="compositionally biased region" description="Polar residues" evidence="1">
    <location>
        <begin position="528"/>
        <end position="538"/>
    </location>
</feature>
<organism evidence="2 3">
    <name type="scientific">Zalerion maritima</name>
    <dbReference type="NCBI Taxonomy" id="339359"/>
    <lineage>
        <taxon>Eukaryota</taxon>
        <taxon>Fungi</taxon>
        <taxon>Dikarya</taxon>
        <taxon>Ascomycota</taxon>
        <taxon>Pezizomycotina</taxon>
        <taxon>Sordariomycetes</taxon>
        <taxon>Lulworthiomycetidae</taxon>
        <taxon>Lulworthiales</taxon>
        <taxon>Lulworthiaceae</taxon>
        <taxon>Zalerion</taxon>
    </lineage>
</organism>